<comment type="subcellular location">
    <subcellularLocation>
        <location evidence="1">Host membrane</location>
        <topology evidence="1">Single-pass membrane protein</topology>
    </subcellularLocation>
</comment>
<dbReference type="AlphaFoldDB" id="A0A5U6HCP9"/>
<accession>A0A5U6HCP9</accession>
<gene>
    <name evidence="6" type="ORF">DMA59_09550</name>
</gene>
<evidence type="ECO:0000256" key="4">
    <source>
        <dbReference type="ARBA" id="ARBA00022989"/>
    </source>
</evidence>
<comment type="caution">
    <text evidence="6">The sequence shown here is derived from an EMBL/GenBank/DDBJ whole genome shotgun (WGS) entry which is preliminary data.</text>
</comment>
<dbReference type="GO" id="GO:0033644">
    <property type="term" value="C:host cell membrane"/>
    <property type="evidence" value="ECO:0007669"/>
    <property type="project" value="UniProtKB-SubCell"/>
</dbReference>
<keyword evidence="2 5" id="KW-0812">Transmembrane</keyword>
<evidence type="ECO:0000256" key="1">
    <source>
        <dbReference type="ARBA" id="ARBA00004379"/>
    </source>
</evidence>
<name>A0A5U6HCP9_SALPO</name>
<keyword evidence="4 5" id="KW-1133">Transmembrane helix</keyword>
<evidence type="ECO:0000256" key="3">
    <source>
        <dbReference type="ARBA" id="ARBA00022870"/>
    </source>
</evidence>
<evidence type="ECO:0000256" key="2">
    <source>
        <dbReference type="ARBA" id="ARBA00022692"/>
    </source>
</evidence>
<sequence length="27" mass="2906">MDDIYILILNIGLVICFALGIIAGGQR</sequence>
<dbReference type="EMBL" id="AAGQQJ010000010">
    <property type="protein sequence ID" value="EBQ9425882.1"/>
    <property type="molecule type" value="Genomic_DNA"/>
</dbReference>
<feature type="transmembrane region" description="Helical" evidence="5">
    <location>
        <begin position="6"/>
        <end position="25"/>
    </location>
</feature>
<keyword evidence="5" id="KW-0472">Membrane</keyword>
<proteinExistence type="predicted"/>
<evidence type="ECO:0000313" key="6">
    <source>
        <dbReference type="EMBL" id="EBQ9425882.1"/>
    </source>
</evidence>
<reference evidence="6" key="1">
    <citation type="submission" date="2018-05" db="EMBL/GenBank/DDBJ databases">
        <authorList>
            <person name="Ashton P.M."/>
            <person name="Dallman T."/>
            <person name="Nair S."/>
            <person name="De Pinna E."/>
            <person name="Peters T."/>
            <person name="Grant K."/>
        </authorList>
    </citation>
    <scope>NUCLEOTIDE SEQUENCE</scope>
    <source>
        <strain evidence="6">381328</strain>
    </source>
</reference>
<dbReference type="InterPro" id="IPR045539">
    <property type="entry name" value="Inovirus_G7P_2"/>
</dbReference>
<organism evidence="6">
    <name type="scientific">Salmonella potsdam</name>
    <dbReference type="NCBI Taxonomy" id="597"/>
    <lineage>
        <taxon>Bacteria</taxon>
        <taxon>Pseudomonadati</taxon>
        <taxon>Pseudomonadota</taxon>
        <taxon>Gammaproteobacteria</taxon>
        <taxon>Enterobacterales</taxon>
        <taxon>Enterobacteriaceae</taxon>
        <taxon>Salmonella</taxon>
    </lineage>
</organism>
<evidence type="ECO:0000256" key="5">
    <source>
        <dbReference type="SAM" id="Phobius"/>
    </source>
</evidence>
<dbReference type="Pfam" id="PF19978">
    <property type="entry name" value="Inovirus_G7P_2"/>
    <property type="match status" value="1"/>
</dbReference>
<keyword evidence="3" id="KW-1043">Host membrane</keyword>
<protein>
    <submittedName>
        <fullName evidence="6">Uncharacterized protein</fullName>
    </submittedName>
</protein>